<feature type="compositionally biased region" description="Basic and acidic residues" evidence="8">
    <location>
        <begin position="190"/>
        <end position="202"/>
    </location>
</feature>
<feature type="region of interest" description="Disordered" evidence="8">
    <location>
        <begin position="892"/>
        <end position="967"/>
    </location>
</feature>
<keyword evidence="4" id="KW-0479">Metal-binding</keyword>
<reference evidence="10" key="2">
    <citation type="submission" date="2021-10" db="EMBL/GenBank/DDBJ databases">
        <title>Phylogenomics reveals ancestral predisposition of the termite-cultivated fungus Termitomyces towards a domesticated lifestyle.</title>
        <authorList>
            <person name="Auxier B."/>
            <person name="Grum-Grzhimaylo A."/>
            <person name="Cardenas M.E."/>
            <person name="Lodge J.D."/>
            <person name="Laessoe T."/>
            <person name="Pedersen O."/>
            <person name="Smith M.E."/>
            <person name="Kuyper T.W."/>
            <person name="Franco-Molano E.A."/>
            <person name="Baroni T.J."/>
            <person name="Aanen D.K."/>
        </authorList>
    </citation>
    <scope>NUCLEOTIDE SEQUENCE</scope>
    <source>
        <strain evidence="10">AP01</strain>
        <tissue evidence="10">Mycelium</tissue>
    </source>
</reference>
<feature type="region of interest" description="Disordered" evidence="8">
    <location>
        <begin position="566"/>
        <end position="640"/>
    </location>
</feature>
<protein>
    <recommendedName>
        <fullName evidence="9">MYND-type domain-containing protein</fullName>
    </recommendedName>
</protein>
<feature type="compositionally biased region" description="Low complexity" evidence="8">
    <location>
        <begin position="605"/>
        <end position="615"/>
    </location>
</feature>
<dbReference type="Gene3D" id="6.10.140.2220">
    <property type="match status" value="1"/>
</dbReference>
<dbReference type="Pfam" id="PF01753">
    <property type="entry name" value="zf-MYND"/>
    <property type="match status" value="1"/>
</dbReference>
<feature type="compositionally biased region" description="Low complexity" evidence="8">
    <location>
        <begin position="958"/>
        <end position="967"/>
    </location>
</feature>
<dbReference type="EMBL" id="JABCKV010000467">
    <property type="protein sequence ID" value="KAG5640868.1"/>
    <property type="molecule type" value="Genomic_DNA"/>
</dbReference>
<dbReference type="GO" id="GO:1990304">
    <property type="term" value="C:MUB1-RAD6-UBR2 ubiquitin ligase complex"/>
    <property type="evidence" value="ECO:0007669"/>
    <property type="project" value="TreeGrafter"/>
</dbReference>
<feature type="region of interest" description="Disordered" evidence="8">
    <location>
        <begin position="238"/>
        <end position="382"/>
    </location>
</feature>
<evidence type="ECO:0000259" key="9">
    <source>
        <dbReference type="PROSITE" id="PS50865"/>
    </source>
</evidence>
<feature type="compositionally biased region" description="Basic and acidic residues" evidence="8">
    <location>
        <begin position="908"/>
        <end position="929"/>
    </location>
</feature>
<evidence type="ECO:0000256" key="7">
    <source>
        <dbReference type="PROSITE-ProRule" id="PRU00134"/>
    </source>
</evidence>
<feature type="compositionally biased region" description="Low complexity" evidence="8">
    <location>
        <begin position="892"/>
        <end position="907"/>
    </location>
</feature>
<proteinExistence type="inferred from homology"/>
<sequence>MRESNFAFPTQNKACVCITSQLYDRRALDTSSALPLLNSLTHLTYLTSTSPRIREIMTMDGGLERLVRLLHDFCISPPPPENGAVLYGLIPPALSPPKPKPTLNPPTFDKQAAYRFSLAFQCVVNIGVRGSEPIRSRVVQAGTLEVVGCILEAWLAGKGFAVGPSASATGMPRETREQRQARREAHLVMRQREQAAELERQRGPRPPTLRLPEEYEIPTSTASLHDALLLLSASTPITPGSDSELSTDASPAVTPIGNGTPTNIVVRDRSGTVIARDRGRRTSAAQEQEDSPTSSRAETETEEEEEVVDADGDVSMAGPSAPRPRRRGTVVAPRPQMPVASGSNSASTSSNHAQAHDSDTASPSVSPERRPSHSRHPVGIVTTDDADPHIIINDSVGGVSVSVGGVGVDAGMGTLGGTGGLGGMGMNMGGVEDGIVSLDANDDFAMGAPPGAPGAMDAGVALPGAGAFPGTRGRPGALGLGVESDVEGVSGGEEGDTSRDTSVDGRDSERSRSVSTLRRGPDETPRPGVIGLPLLSDPTVVPPVRPAGPGPLNQSVNQARVQQASVLAQGQGQARAAAAVGPSQAPTAGPTATAPNPTPTPPPTAATQTQPAQTQPHRHRHHHHSSHANGHSHHHEVPGPYRDEDVLLSLQLLAYLSKYPHVRQAFYKPRVTFHPASVDVVGGRWGQREGKEREREVVLPSSAVGRGKEREKETQQGSGGLGFLRSLGVGTRGSKASATASPSRNADPSSSSTSNASASSASTAKDAPKRQTNVFSLVERFTFKPSSTETDLPNPPPRLPPEIQYWAGVVMRNACRKDESRGGIRQCANMLCGRWEAYPRQFAKCRRCRKAKYCGKECQSIAWSEGHRFWCSAKDDDDAAAAAAAAVAGGGADSAAAGSTGAAADASAARRERRERERARERERERERMLLGAANATTAIGDGLRGPGVGAPAPIPTPTTTATRPVHTAATRVAEPWPDQRAAQRMNARAFHDLVPPPRTTHHEHPQQQLQPQPHRHPHPHPNPIGTGAPRPPRDVREPRGPASGFIPYDPLADPNVGVRRRAETVTGAIAPGVGVGLDGRMSAAHYPHGPGHGRMPHPHVAYFVPQGTVPGQQSAFVTGGGAGPSRRRRAEGVGHSPQAPALRSPVEENDMVLG</sequence>
<dbReference type="SUPFAM" id="SSF144232">
    <property type="entry name" value="HIT/MYND zinc finger-like"/>
    <property type="match status" value="1"/>
</dbReference>
<feature type="region of interest" description="Disordered" evidence="8">
    <location>
        <begin position="1117"/>
        <end position="1155"/>
    </location>
</feature>
<dbReference type="GO" id="GO:0005737">
    <property type="term" value="C:cytoplasm"/>
    <property type="evidence" value="ECO:0007669"/>
    <property type="project" value="UniProtKB-SubCell"/>
</dbReference>
<evidence type="ECO:0000256" key="1">
    <source>
        <dbReference type="ARBA" id="ARBA00004496"/>
    </source>
</evidence>
<feature type="compositionally biased region" description="Basic residues" evidence="8">
    <location>
        <begin position="616"/>
        <end position="634"/>
    </location>
</feature>
<name>A0A9P7FZF0_9AGAR</name>
<feature type="region of interest" description="Disordered" evidence="8">
    <location>
        <begin position="473"/>
        <end position="554"/>
    </location>
</feature>
<dbReference type="Proteomes" id="UP000775547">
    <property type="component" value="Unassembled WGS sequence"/>
</dbReference>
<accession>A0A9P7FZF0</accession>
<feature type="region of interest" description="Disordered" evidence="8">
    <location>
        <begin position="190"/>
        <end position="211"/>
    </location>
</feature>
<dbReference type="PANTHER" id="PTHR47442">
    <property type="entry name" value="MYND-TYPE ZINC FINGER PROTEIN MUB1"/>
    <property type="match status" value="1"/>
</dbReference>
<dbReference type="OrthoDB" id="5594178at2759"/>
<dbReference type="PROSITE" id="PS50865">
    <property type="entry name" value="ZF_MYND_2"/>
    <property type="match status" value="1"/>
</dbReference>
<feature type="domain" description="MYND-type" evidence="9">
    <location>
        <begin position="829"/>
        <end position="871"/>
    </location>
</feature>
<feature type="compositionally biased region" description="Basic and acidic residues" evidence="8">
    <location>
        <begin position="686"/>
        <end position="697"/>
    </location>
</feature>
<evidence type="ECO:0000256" key="3">
    <source>
        <dbReference type="ARBA" id="ARBA00022490"/>
    </source>
</evidence>
<dbReference type="GO" id="GO:0007163">
    <property type="term" value="P:establishment or maintenance of cell polarity"/>
    <property type="evidence" value="ECO:0007669"/>
    <property type="project" value="TreeGrafter"/>
</dbReference>
<feature type="compositionally biased region" description="Low complexity" evidence="8">
    <location>
        <begin position="340"/>
        <end position="353"/>
    </location>
</feature>
<dbReference type="AlphaFoldDB" id="A0A9P7FZF0"/>
<evidence type="ECO:0000256" key="4">
    <source>
        <dbReference type="ARBA" id="ARBA00022723"/>
    </source>
</evidence>
<gene>
    <name evidence="10" type="ORF">DXG03_006765</name>
</gene>
<evidence type="ECO:0000256" key="5">
    <source>
        <dbReference type="ARBA" id="ARBA00022771"/>
    </source>
</evidence>
<dbReference type="GO" id="GO:0006511">
    <property type="term" value="P:ubiquitin-dependent protein catabolic process"/>
    <property type="evidence" value="ECO:0007669"/>
    <property type="project" value="TreeGrafter"/>
</dbReference>
<evidence type="ECO:0000313" key="10">
    <source>
        <dbReference type="EMBL" id="KAG5640868.1"/>
    </source>
</evidence>
<feature type="compositionally biased region" description="Pro residues" evidence="8">
    <location>
        <begin position="540"/>
        <end position="549"/>
    </location>
</feature>
<feature type="compositionally biased region" description="Polar residues" evidence="8">
    <location>
        <begin position="283"/>
        <end position="296"/>
    </location>
</feature>
<organism evidence="10 11">
    <name type="scientific">Asterophora parasitica</name>
    <dbReference type="NCBI Taxonomy" id="117018"/>
    <lineage>
        <taxon>Eukaryota</taxon>
        <taxon>Fungi</taxon>
        <taxon>Dikarya</taxon>
        <taxon>Basidiomycota</taxon>
        <taxon>Agaricomycotina</taxon>
        <taxon>Agaricomycetes</taxon>
        <taxon>Agaricomycetidae</taxon>
        <taxon>Agaricales</taxon>
        <taxon>Tricholomatineae</taxon>
        <taxon>Lyophyllaceae</taxon>
        <taxon>Asterophora</taxon>
    </lineage>
</organism>
<keyword evidence="5 7" id="KW-0863">Zinc-finger</keyword>
<dbReference type="GO" id="GO:0008270">
    <property type="term" value="F:zinc ion binding"/>
    <property type="evidence" value="ECO:0007669"/>
    <property type="project" value="UniProtKB-KW"/>
</dbReference>
<feature type="region of interest" description="Disordered" evidence="8">
    <location>
        <begin position="993"/>
        <end position="1049"/>
    </location>
</feature>
<keyword evidence="3" id="KW-0963">Cytoplasm</keyword>
<comment type="similarity">
    <text evidence="2">Belongs to the MUB1/samB family.</text>
</comment>
<feature type="compositionally biased region" description="Basic and acidic residues" evidence="8">
    <location>
        <begin position="496"/>
        <end position="512"/>
    </location>
</feature>
<comment type="subcellular location">
    <subcellularLocation>
        <location evidence="1">Cytoplasm</location>
    </subcellularLocation>
</comment>
<comment type="caution">
    <text evidence="10">The sequence shown here is derived from an EMBL/GenBank/DDBJ whole genome shotgun (WGS) entry which is preliminary data.</text>
</comment>
<dbReference type="InterPro" id="IPR002893">
    <property type="entry name" value="Znf_MYND"/>
</dbReference>
<evidence type="ECO:0000313" key="11">
    <source>
        <dbReference type="Proteomes" id="UP000775547"/>
    </source>
</evidence>
<feature type="compositionally biased region" description="Polar residues" evidence="8">
    <location>
        <begin position="238"/>
        <end position="249"/>
    </location>
</feature>
<feature type="region of interest" description="Disordered" evidence="8">
    <location>
        <begin position="686"/>
        <end position="771"/>
    </location>
</feature>
<evidence type="ECO:0000256" key="6">
    <source>
        <dbReference type="ARBA" id="ARBA00022833"/>
    </source>
</evidence>
<dbReference type="PANTHER" id="PTHR47442:SF1">
    <property type="entry name" value="MYND-TYPE ZINC FINGER PROTEIN MUB1"/>
    <property type="match status" value="1"/>
</dbReference>
<evidence type="ECO:0000256" key="2">
    <source>
        <dbReference type="ARBA" id="ARBA00010655"/>
    </source>
</evidence>
<dbReference type="InterPro" id="IPR051664">
    <property type="entry name" value="MYND-type_zinc_finger"/>
</dbReference>
<feature type="compositionally biased region" description="Low complexity" evidence="8">
    <location>
        <begin position="568"/>
        <end position="595"/>
    </location>
</feature>
<feature type="compositionally biased region" description="Low complexity" evidence="8">
    <location>
        <begin position="740"/>
        <end position="765"/>
    </location>
</feature>
<evidence type="ECO:0000256" key="8">
    <source>
        <dbReference type="SAM" id="MobiDB-lite"/>
    </source>
</evidence>
<keyword evidence="6" id="KW-0862">Zinc</keyword>
<keyword evidence="11" id="KW-1185">Reference proteome</keyword>
<feature type="compositionally biased region" description="Acidic residues" evidence="8">
    <location>
        <begin position="300"/>
        <end position="312"/>
    </location>
</feature>
<reference evidence="10" key="1">
    <citation type="submission" date="2020-07" db="EMBL/GenBank/DDBJ databases">
        <authorList>
            <person name="Nieuwenhuis M."/>
            <person name="Van De Peppel L.J.J."/>
        </authorList>
    </citation>
    <scope>NUCLEOTIDE SEQUENCE</scope>
    <source>
        <strain evidence="10">AP01</strain>
        <tissue evidence="10">Mycelium</tissue>
    </source>
</reference>